<protein>
    <submittedName>
        <fullName evidence="3">Uncharacterized protein</fullName>
    </submittedName>
</protein>
<dbReference type="AlphaFoldDB" id="A0A9Q0NFM9"/>
<accession>A0A9Q0NFM9</accession>
<feature type="signal peptide" evidence="2">
    <location>
        <begin position="1"/>
        <end position="27"/>
    </location>
</feature>
<evidence type="ECO:0000313" key="3">
    <source>
        <dbReference type="EMBL" id="KAJ6648649.1"/>
    </source>
</evidence>
<reference evidence="3" key="1">
    <citation type="submission" date="2022-07" db="EMBL/GenBank/DDBJ databases">
        <authorList>
            <person name="Trinca V."/>
            <person name="Uliana J.V.C."/>
            <person name="Torres T.T."/>
            <person name="Ward R.J."/>
            <person name="Monesi N."/>
        </authorList>
    </citation>
    <scope>NUCLEOTIDE SEQUENCE</scope>
    <source>
        <strain evidence="3">HSMRA1968</strain>
        <tissue evidence="3">Whole embryos</tissue>
    </source>
</reference>
<keyword evidence="1" id="KW-0812">Transmembrane</keyword>
<proteinExistence type="predicted"/>
<comment type="caution">
    <text evidence="3">The sequence shown here is derived from an EMBL/GenBank/DDBJ whole genome shotgun (WGS) entry which is preliminary data.</text>
</comment>
<keyword evidence="1" id="KW-1133">Transmembrane helix</keyword>
<name>A0A9Q0NFM9_9DIPT</name>
<keyword evidence="2" id="KW-0732">Signal</keyword>
<keyword evidence="4" id="KW-1185">Reference proteome</keyword>
<feature type="chain" id="PRO_5040352230" evidence="2">
    <location>
        <begin position="28"/>
        <end position="224"/>
    </location>
</feature>
<dbReference type="Proteomes" id="UP001151699">
    <property type="component" value="Chromosome A"/>
</dbReference>
<dbReference type="EMBL" id="WJQU01000001">
    <property type="protein sequence ID" value="KAJ6648649.1"/>
    <property type="molecule type" value="Genomic_DNA"/>
</dbReference>
<evidence type="ECO:0000256" key="1">
    <source>
        <dbReference type="SAM" id="Phobius"/>
    </source>
</evidence>
<gene>
    <name evidence="3" type="ORF">Bhyg_03880</name>
</gene>
<feature type="transmembrane region" description="Helical" evidence="1">
    <location>
        <begin position="66"/>
        <end position="87"/>
    </location>
</feature>
<keyword evidence="1" id="KW-0472">Membrane</keyword>
<sequence length="224" mass="25798">MTHSAFSVSMPKVLFLLLRTYLEPTQSVGLITLISLDHANVHIYLQISVDDLLKQAKISLLVKCHLLYAAPVFVLQCNTCVTVFIMIEKKIKFFMRFHEIDYSFNLYEGHWGIKYAEIGYIEKVDGSITRDIMFGTSDIFHQFLFECSSLNLFANLPTTLALIREAQMKSFEVYVVLSFHSRTNIEFFPAISEEACLNITCLAEKKTFDGVRDDKLDMSKIFYL</sequence>
<evidence type="ECO:0000256" key="2">
    <source>
        <dbReference type="SAM" id="SignalP"/>
    </source>
</evidence>
<organism evidence="3 4">
    <name type="scientific">Pseudolycoriella hygida</name>
    <dbReference type="NCBI Taxonomy" id="35572"/>
    <lineage>
        <taxon>Eukaryota</taxon>
        <taxon>Metazoa</taxon>
        <taxon>Ecdysozoa</taxon>
        <taxon>Arthropoda</taxon>
        <taxon>Hexapoda</taxon>
        <taxon>Insecta</taxon>
        <taxon>Pterygota</taxon>
        <taxon>Neoptera</taxon>
        <taxon>Endopterygota</taxon>
        <taxon>Diptera</taxon>
        <taxon>Nematocera</taxon>
        <taxon>Sciaroidea</taxon>
        <taxon>Sciaridae</taxon>
        <taxon>Pseudolycoriella</taxon>
    </lineage>
</organism>
<evidence type="ECO:0000313" key="4">
    <source>
        <dbReference type="Proteomes" id="UP001151699"/>
    </source>
</evidence>